<reference evidence="1 2" key="1">
    <citation type="submission" date="2021-01" db="EMBL/GenBank/DDBJ databases">
        <title>Actinoplanes sp. nov. LDG1-01 isolated from lichen.</title>
        <authorList>
            <person name="Saeng-In P."/>
            <person name="Phongsopitanun W."/>
            <person name="Kanchanasin P."/>
            <person name="Yuki M."/>
            <person name="Kudo T."/>
            <person name="Ohkuma M."/>
            <person name="Tanasupawat S."/>
        </authorList>
    </citation>
    <scope>NUCLEOTIDE SEQUENCE [LARGE SCALE GENOMIC DNA]</scope>
    <source>
        <strain evidence="1 2">LDG1-01</strain>
    </source>
</reference>
<organism evidence="1 2">
    <name type="scientific">Paractinoplanes lichenicola</name>
    <dbReference type="NCBI Taxonomy" id="2802976"/>
    <lineage>
        <taxon>Bacteria</taxon>
        <taxon>Bacillati</taxon>
        <taxon>Actinomycetota</taxon>
        <taxon>Actinomycetes</taxon>
        <taxon>Micromonosporales</taxon>
        <taxon>Micromonosporaceae</taxon>
        <taxon>Paractinoplanes</taxon>
    </lineage>
</organism>
<evidence type="ECO:0000313" key="1">
    <source>
        <dbReference type="EMBL" id="MBL7259822.1"/>
    </source>
</evidence>
<name>A0ABS1VZA7_9ACTN</name>
<protein>
    <submittedName>
        <fullName evidence="1">Alpha/beta fold hydrolase</fullName>
    </submittedName>
</protein>
<dbReference type="PIRSF" id="PIRSF029171">
    <property type="entry name" value="Esterase_LipA"/>
    <property type="match status" value="1"/>
</dbReference>
<comment type="caution">
    <text evidence="1">The sequence shown here is derived from an EMBL/GenBank/DDBJ whole genome shotgun (WGS) entry which is preliminary data.</text>
</comment>
<dbReference type="Pfam" id="PF03583">
    <property type="entry name" value="LIP"/>
    <property type="match status" value="1"/>
</dbReference>
<dbReference type="GO" id="GO:0016787">
    <property type="term" value="F:hydrolase activity"/>
    <property type="evidence" value="ECO:0007669"/>
    <property type="project" value="UniProtKB-KW"/>
</dbReference>
<proteinExistence type="predicted"/>
<keyword evidence="2" id="KW-1185">Reference proteome</keyword>
<dbReference type="PANTHER" id="PTHR34853">
    <property type="match status" value="1"/>
</dbReference>
<sequence>MNPALKRHPVVAFLAAATAIVLAISAALLPGSPARAAQLSGTVLSTSVATLPAELAPLANGKRVSYLTTTLLSSPTNSIPITATGLILTPKTGKNNKIVVWGHGTTGLADQCAPSVSQSVFWPEARAAIAELLRRGWTVAAPDYPGLGTALSHPYLVGASAARSMIDSAKAAKNLDATLGTQYVIDGHSQGGQGALFADELAPSYDGNLTLKGVAAIAPVSNADLFAPLIPGTPAQGYLVMALYGLQSVDPTFVPSTILAPPARAKTGVLQSGCLNEILAAYADLTASELLVGGALPQSVITKLSKYVNPAQKAPTAPILLVQGTADEAVPYVITAGPLLTQLSAYSQPVQFVQIDGATHDGAVFESTALVANWIAARFS</sequence>
<dbReference type="Gene3D" id="3.40.50.1820">
    <property type="entry name" value="alpha/beta hydrolase"/>
    <property type="match status" value="2"/>
</dbReference>
<accession>A0ABS1VZA7</accession>
<dbReference type="InterPro" id="IPR005152">
    <property type="entry name" value="Lipase_secreted"/>
</dbReference>
<dbReference type="EMBL" id="JAENHO010000012">
    <property type="protein sequence ID" value="MBL7259822.1"/>
    <property type="molecule type" value="Genomic_DNA"/>
</dbReference>
<dbReference type="SUPFAM" id="SSF53474">
    <property type="entry name" value="alpha/beta-Hydrolases"/>
    <property type="match status" value="1"/>
</dbReference>
<keyword evidence="1" id="KW-0378">Hydrolase</keyword>
<gene>
    <name evidence="1" type="ORF">JKJ07_36430</name>
</gene>
<dbReference type="PANTHER" id="PTHR34853:SF1">
    <property type="entry name" value="LIPASE 5"/>
    <property type="match status" value="1"/>
</dbReference>
<dbReference type="Proteomes" id="UP000598996">
    <property type="component" value="Unassembled WGS sequence"/>
</dbReference>
<evidence type="ECO:0000313" key="2">
    <source>
        <dbReference type="Proteomes" id="UP000598996"/>
    </source>
</evidence>
<dbReference type="InterPro" id="IPR029058">
    <property type="entry name" value="AB_hydrolase_fold"/>
</dbReference>